<reference evidence="2" key="2">
    <citation type="submission" date="2020-06" db="EMBL/GenBank/DDBJ databases">
        <authorList>
            <person name="Sheffer M."/>
        </authorList>
    </citation>
    <scope>NUCLEOTIDE SEQUENCE</scope>
</reference>
<comment type="caution">
    <text evidence="2">The sequence shown here is derived from an EMBL/GenBank/DDBJ whole genome shotgun (WGS) entry which is preliminary data.</text>
</comment>
<proteinExistence type="predicted"/>
<protein>
    <submittedName>
        <fullName evidence="2">Uncharacterized protein</fullName>
    </submittedName>
</protein>
<gene>
    <name evidence="2" type="ORF">HNY73_008756</name>
</gene>
<dbReference type="AlphaFoldDB" id="A0A8T0FA25"/>
<feature type="region of interest" description="Disordered" evidence="1">
    <location>
        <begin position="121"/>
        <end position="142"/>
    </location>
</feature>
<sequence>MEKFSYRFSVYRHFCSKLASLKDIDYENFVLTDDEKKMLDDTLDLAPPEVNFLCDSCMPCESNYSMNVTNDIEEAIEVENDTEEAIEVESDIEEAIEVENDTEEAIEVENDTEEAIEVENDTEEAIEVENDTEEQLGVENEN</sequence>
<evidence type="ECO:0000256" key="1">
    <source>
        <dbReference type="SAM" id="MobiDB-lite"/>
    </source>
</evidence>
<keyword evidence="3" id="KW-1185">Reference proteome</keyword>
<dbReference type="Proteomes" id="UP000807504">
    <property type="component" value="Unassembled WGS sequence"/>
</dbReference>
<reference evidence="2" key="1">
    <citation type="journal article" date="2020" name="bioRxiv">
        <title>Chromosome-level reference genome of the European wasp spider Argiope bruennichi: a resource for studies on range expansion and evolutionary adaptation.</title>
        <authorList>
            <person name="Sheffer M.M."/>
            <person name="Hoppe A."/>
            <person name="Krehenwinkel H."/>
            <person name="Uhl G."/>
            <person name="Kuss A.W."/>
            <person name="Jensen L."/>
            <person name="Jensen C."/>
            <person name="Gillespie R.G."/>
            <person name="Hoff K.J."/>
            <person name="Prost S."/>
        </authorList>
    </citation>
    <scope>NUCLEOTIDE SEQUENCE</scope>
</reference>
<accession>A0A8T0FA25</accession>
<evidence type="ECO:0000313" key="3">
    <source>
        <dbReference type="Proteomes" id="UP000807504"/>
    </source>
</evidence>
<organism evidence="2 3">
    <name type="scientific">Argiope bruennichi</name>
    <name type="common">Wasp spider</name>
    <name type="synonym">Aranea bruennichi</name>
    <dbReference type="NCBI Taxonomy" id="94029"/>
    <lineage>
        <taxon>Eukaryota</taxon>
        <taxon>Metazoa</taxon>
        <taxon>Ecdysozoa</taxon>
        <taxon>Arthropoda</taxon>
        <taxon>Chelicerata</taxon>
        <taxon>Arachnida</taxon>
        <taxon>Araneae</taxon>
        <taxon>Araneomorphae</taxon>
        <taxon>Entelegynae</taxon>
        <taxon>Araneoidea</taxon>
        <taxon>Araneidae</taxon>
        <taxon>Argiope</taxon>
    </lineage>
</organism>
<evidence type="ECO:0000313" key="2">
    <source>
        <dbReference type="EMBL" id="KAF8787128.1"/>
    </source>
</evidence>
<dbReference type="EMBL" id="JABXBU010000015">
    <property type="protein sequence ID" value="KAF8787128.1"/>
    <property type="molecule type" value="Genomic_DNA"/>
</dbReference>
<name>A0A8T0FA25_ARGBR</name>